<dbReference type="SFLD" id="SFLDG01129">
    <property type="entry name" value="C1.5:_HAD__Beta-PGM__Phosphata"/>
    <property type="match status" value="1"/>
</dbReference>
<dbReference type="SUPFAM" id="SSF56784">
    <property type="entry name" value="HAD-like"/>
    <property type="match status" value="1"/>
</dbReference>
<proteinExistence type="predicted"/>
<sequence>MAPLLLLDLDNTLIDRDAAFEAWVRHVAEGAGAPVSAVDEVLAVDDSGYGDRDDVAEAMRRLLRLEDDPETLVDRIRHEHVELVALAEGVRERIEAIADRGVHLGVVTNGPVRQQTMKLRRVGLSGLVDRAMISEGAGVAKPDPEIFRRAMERAGATPDDTWMVGDSARADIRGAQDAGLRTGWVSLGRGWPGGEPPTVQAPTTAEVLDLTRL</sequence>
<dbReference type="InterPro" id="IPR041492">
    <property type="entry name" value="HAD_2"/>
</dbReference>
<comment type="caution">
    <text evidence="4">The sequence shown here is derived from an EMBL/GenBank/DDBJ whole genome shotgun (WGS) entry which is preliminary data.</text>
</comment>
<dbReference type="InterPro" id="IPR051400">
    <property type="entry name" value="HAD-like_hydrolase"/>
</dbReference>
<evidence type="ECO:0000313" key="5">
    <source>
        <dbReference type="Proteomes" id="UP000280008"/>
    </source>
</evidence>
<keyword evidence="5" id="KW-1185">Reference proteome</keyword>
<evidence type="ECO:0000256" key="1">
    <source>
        <dbReference type="ARBA" id="ARBA00001946"/>
    </source>
</evidence>
<protein>
    <submittedName>
        <fullName evidence="4">Putative hydrolase of the HAD superfamily</fullName>
    </submittedName>
</protein>
<dbReference type="OrthoDB" id="3680851at2"/>
<dbReference type="RefSeq" id="WP_121370219.1">
    <property type="nucleotide sequence ID" value="NZ_RBKS01000001.1"/>
</dbReference>
<organism evidence="4 5">
    <name type="scientific">Frondihabitans australicus</name>
    <dbReference type="NCBI Taxonomy" id="386892"/>
    <lineage>
        <taxon>Bacteria</taxon>
        <taxon>Bacillati</taxon>
        <taxon>Actinomycetota</taxon>
        <taxon>Actinomycetes</taxon>
        <taxon>Micrococcales</taxon>
        <taxon>Microbacteriaceae</taxon>
        <taxon>Frondihabitans</taxon>
    </lineage>
</organism>
<dbReference type="NCBIfam" id="TIGR01509">
    <property type="entry name" value="HAD-SF-IA-v3"/>
    <property type="match status" value="1"/>
</dbReference>
<dbReference type="GO" id="GO:0044281">
    <property type="term" value="P:small molecule metabolic process"/>
    <property type="evidence" value="ECO:0007669"/>
    <property type="project" value="UniProtKB-ARBA"/>
</dbReference>
<dbReference type="Proteomes" id="UP000280008">
    <property type="component" value="Unassembled WGS sequence"/>
</dbReference>
<dbReference type="GO" id="GO:0016787">
    <property type="term" value="F:hydrolase activity"/>
    <property type="evidence" value="ECO:0007669"/>
    <property type="project" value="UniProtKB-KW"/>
</dbReference>
<comment type="cofactor">
    <cofactor evidence="1">
        <name>Mg(2+)</name>
        <dbReference type="ChEBI" id="CHEBI:18420"/>
    </cofactor>
</comment>
<gene>
    <name evidence="4" type="ORF">C8E83_2563</name>
</gene>
<name>A0A495IJX1_9MICO</name>
<reference evidence="4 5" key="1">
    <citation type="submission" date="2018-10" db="EMBL/GenBank/DDBJ databases">
        <title>Sequencing the genomes of 1000 actinobacteria strains.</title>
        <authorList>
            <person name="Klenk H.-P."/>
        </authorList>
    </citation>
    <scope>NUCLEOTIDE SEQUENCE [LARGE SCALE GENOMIC DNA]</scope>
    <source>
        <strain evidence="4 5">DSM 17894</strain>
    </source>
</reference>
<accession>A0A495IJX1</accession>
<evidence type="ECO:0000256" key="2">
    <source>
        <dbReference type="ARBA" id="ARBA00022801"/>
    </source>
</evidence>
<dbReference type="AlphaFoldDB" id="A0A495IJX1"/>
<dbReference type="Pfam" id="PF13419">
    <property type="entry name" value="HAD_2"/>
    <property type="match status" value="1"/>
</dbReference>
<keyword evidence="2 4" id="KW-0378">Hydrolase</keyword>
<evidence type="ECO:0000256" key="3">
    <source>
        <dbReference type="ARBA" id="ARBA00022842"/>
    </source>
</evidence>
<dbReference type="Gene3D" id="3.40.50.1000">
    <property type="entry name" value="HAD superfamily/HAD-like"/>
    <property type="match status" value="1"/>
</dbReference>
<evidence type="ECO:0000313" key="4">
    <source>
        <dbReference type="EMBL" id="RKR75415.1"/>
    </source>
</evidence>
<dbReference type="InterPro" id="IPR006439">
    <property type="entry name" value="HAD-SF_hydro_IA"/>
</dbReference>
<dbReference type="InterPro" id="IPR023214">
    <property type="entry name" value="HAD_sf"/>
</dbReference>
<dbReference type="InterPro" id="IPR036412">
    <property type="entry name" value="HAD-like_sf"/>
</dbReference>
<dbReference type="Gene3D" id="1.10.150.520">
    <property type="match status" value="1"/>
</dbReference>
<keyword evidence="3" id="KW-0460">Magnesium</keyword>
<dbReference type="SFLD" id="SFLDS00003">
    <property type="entry name" value="Haloacid_Dehalogenase"/>
    <property type="match status" value="1"/>
</dbReference>
<dbReference type="NCBIfam" id="TIGR01549">
    <property type="entry name" value="HAD-SF-IA-v1"/>
    <property type="match status" value="1"/>
</dbReference>
<dbReference type="EMBL" id="RBKS01000001">
    <property type="protein sequence ID" value="RKR75415.1"/>
    <property type="molecule type" value="Genomic_DNA"/>
</dbReference>
<dbReference type="PANTHER" id="PTHR46470">
    <property type="entry name" value="N-ACYLNEURAMINATE-9-PHOSPHATASE"/>
    <property type="match status" value="1"/>
</dbReference>